<protein>
    <submittedName>
        <fullName evidence="8">PAP2 superfamily protein</fullName>
    </submittedName>
</protein>
<dbReference type="CDD" id="cd03386">
    <property type="entry name" value="PAP2_Aur1_like"/>
    <property type="match status" value="1"/>
</dbReference>
<proteinExistence type="predicted"/>
<keyword evidence="4 5" id="KW-0472">Membrane</keyword>
<keyword evidence="2 5" id="KW-0812">Transmembrane</keyword>
<feature type="transmembrane region" description="Helical" evidence="5">
    <location>
        <begin position="457"/>
        <end position="476"/>
    </location>
</feature>
<feature type="transmembrane region" description="Helical" evidence="5">
    <location>
        <begin position="192"/>
        <end position="210"/>
    </location>
</feature>
<dbReference type="Pfam" id="PF14378">
    <property type="entry name" value="PAP2_3"/>
    <property type="match status" value="1"/>
</dbReference>
<feature type="domain" description="Inositolphosphotransferase Aur1/Ipt1" evidence="6">
    <location>
        <begin position="258"/>
        <end position="411"/>
    </location>
</feature>
<keyword evidence="9" id="KW-1185">Reference proteome</keyword>
<feature type="transmembrane region" description="Helical" evidence="5">
    <location>
        <begin position="431"/>
        <end position="451"/>
    </location>
</feature>
<feature type="transmembrane region" description="Helical" evidence="5">
    <location>
        <begin position="143"/>
        <end position="159"/>
    </location>
</feature>
<comment type="subcellular location">
    <subcellularLocation>
        <location evidence="1">Membrane</location>
        <topology evidence="1">Multi-pass membrane protein</topology>
    </subcellularLocation>
</comment>
<reference evidence="8 9" key="1">
    <citation type="submission" date="2017-09" db="EMBL/GenBank/DDBJ databases">
        <authorList>
            <person name="Ehlers B."/>
            <person name="Leendertz F.H."/>
        </authorList>
    </citation>
    <scope>NUCLEOTIDE SEQUENCE [LARGE SCALE GENOMIC DNA]</scope>
    <source>
        <strain evidence="8 9">DSM 45537</strain>
    </source>
</reference>
<evidence type="ECO:0000256" key="4">
    <source>
        <dbReference type="ARBA" id="ARBA00023136"/>
    </source>
</evidence>
<dbReference type="PANTHER" id="PTHR31310:SF7">
    <property type="entry name" value="PA-PHOSPHATASE RELATED-FAMILY PROTEIN DDB_G0268928"/>
    <property type="match status" value="1"/>
</dbReference>
<sequence length="500" mass="54352">MTNAVHKESEETPRRPRVARMRFRNRSASVGVKCRVKPCSRRVYDVRMLIHDAHGSSTSPPESAGDERLRERRFRPTVVWGGIAAAVLVLVAGQLIAVHIHALGPLTSLFRDYAGTPKSATTPWAGFLLALIGVTGRVRVSALAAAVAIDLVFVAIRAFDGRPFTVGNGPTIVLTALAVIAALRWSGARRQTALHTIALGALLILATKVGEIWLDITAWSCPQVLDPYVELADRALGSPAWVVGHALDLAGPVPLGVVRWVYFELPVAAIVVAIWQLRGVTTGSWPRHHLVRTFLVLGLIGPVFYVIFPVVGPVLAFGLQGHGMELADVWPNLVPALPASVESMPFDGITPRNCMPSLHTAWALALFIHSRRGPVWLRWGGTFWLVCTLIATLGLGAHYGVDLVAGAALCLTIESALRDPDRGWDRSRVRVVALGIATFVGVLVCVRYFAMPMATNPIPFGIAILGILTALSIVFYRTWFAPRRPEVVAREADQVELERR</sequence>
<evidence type="ECO:0000259" key="7">
    <source>
        <dbReference type="Pfam" id="PF19356"/>
    </source>
</evidence>
<organism evidence="8 9">
    <name type="scientific">Nocardia amikacinitolerans</name>
    <dbReference type="NCBI Taxonomy" id="756689"/>
    <lineage>
        <taxon>Bacteria</taxon>
        <taxon>Bacillati</taxon>
        <taxon>Actinomycetota</taxon>
        <taxon>Actinomycetes</taxon>
        <taxon>Mycobacteriales</taxon>
        <taxon>Nocardiaceae</taxon>
        <taxon>Nocardia</taxon>
    </lineage>
</organism>
<dbReference type="STRING" id="1379680.GCA_001612615_04432"/>
<feature type="transmembrane region" description="Helical" evidence="5">
    <location>
        <begin position="257"/>
        <end position="277"/>
    </location>
</feature>
<evidence type="ECO:0000313" key="9">
    <source>
        <dbReference type="Proteomes" id="UP000219565"/>
    </source>
</evidence>
<feature type="transmembrane region" description="Helical" evidence="5">
    <location>
        <begin position="120"/>
        <end position="136"/>
    </location>
</feature>
<evidence type="ECO:0000313" key="8">
    <source>
        <dbReference type="EMBL" id="SNY89495.1"/>
    </source>
</evidence>
<evidence type="ECO:0000256" key="5">
    <source>
        <dbReference type="SAM" id="Phobius"/>
    </source>
</evidence>
<feature type="transmembrane region" description="Helical" evidence="5">
    <location>
        <begin position="78"/>
        <end position="100"/>
    </location>
</feature>
<feature type="transmembrane region" description="Helical" evidence="5">
    <location>
        <begin position="165"/>
        <end position="185"/>
    </location>
</feature>
<dbReference type="GO" id="GO:0016020">
    <property type="term" value="C:membrane"/>
    <property type="evidence" value="ECO:0007669"/>
    <property type="project" value="UniProtKB-SubCell"/>
</dbReference>
<dbReference type="PANTHER" id="PTHR31310">
    <property type="match status" value="1"/>
</dbReference>
<feature type="domain" description="DUF5933" evidence="7">
    <location>
        <begin position="80"/>
        <end position="215"/>
    </location>
</feature>
<dbReference type="AlphaFoldDB" id="A0A285LX89"/>
<dbReference type="InterPro" id="IPR052185">
    <property type="entry name" value="IPC_Synthase-Related"/>
</dbReference>
<accession>A0A285LX89</accession>
<evidence type="ECO:0000259" key="6">
    <source>
        <dbReference type="Pfam" id="PF14378"/>
    </source>
</evidence>
<dbReference type="EMBL" id="OBEG01000009">
    <property type="protein sequence ID" value="SNY89495.1"/>
    <property type="molecule type" value="Genomic_DNA"/>
</dbReference>
<evidence type="ECO:0000256" key="1">
    <source>
        <dbReference type="ARBA" id="ARBA00004141"/>
    </source>
</evidence>
<dbReference type="InterPro" id="IPR026841">
    <property type="entry name" value="Aur1/Ipt1"/>
</dbReference>
<name>A0A285LX89_9NOCA</name>
<evidence type="ECO:0000256" key="2">
    <source>
        <dbReference type="ARBA" id="ARBA00022692"/>
    </source>
</evidence>
<evidence type="ECO:0000256" key="3">
    <source>
        <dbReference type="ARBA" id="ARBA00022989"/>
    </source>
</evidence>
<dbReference type="Proteomes" id="UP000219565">
    <property type="component" value="Unassembled WGS sequence"/>
</dbReference>
<feature type="transmembrane region" description="Helical" evidence="5">
    <location>
        <begin position="383"/>
        <end position="411"/>
    </location>
</feature>
<dbReference type="Pfam" id="PF19356">
    <property type="entry name" value="DUF5933"/>
    <property type="match status" value="1"/>
</dbReference>
<gene>
    <name evidence="8" type="ORF">SAMN04244553_6513</name>
</gene>
<feature type="transmembrane region" description="Helical" evidence="5">
    <location>
        <begin position="289"/>
        <end position="308"/>
    </location>
</feature>
<keyword evidence="3 5" id="KW-1133">Transmembrane helix</keyword>
<dbReference type="InterPro" id="IPR045977">
    <property type="entry name" value="DUF5933"/>
</dbReference>